<evidence type="ECO:0000313" key="2">
    <source>
        <dbReference type="EMBL" id="EON92216.1"/>
    </source>
</evidence>
<proteinExistence type="predicted"/>
<keyword evidence="1" id="KW-0732">Signal</keyword>
<gene>
    <name evidence="2" type="ORF">MARLIPOL_11356</name>
</gene>
<organism evidence="2 3">
    <name type="scientific">Marinobacter lipolyticus SM19</name>
    <dbReference type="NCBI Taxonomy" id="1318628"/>
    <lineage>
        <taxon>Bacteria</taxon>
        <taxon>Pseudomonadati</taxon>
        <taxon>Pseudomonadota</taxon>
        <taxon>Gammaproteobacteria</taxon>
        <taxon>Pseudomonadales</taxon>
        <taxon>Marinobacteraceae</taxon>
        <taxon>Marinobacter</taxon>
    </lineage>
</organism>
<dbReference type="PROSITE" id="PS51257">
    <property type="entry name" value="PROKAR_LIPOPROTEIN"/>
    <property type="match status" value="1"/>
</dbReference>
<evidence type="ECO:0008006" key="4">
    <source>
        <dbReference type="Google" id="ProtNLM"/>
    </source>
</evidence>
<dbReference type="EMBL" id="ASAD01000011">
    <property type="protein sequence ID" value="EON92216.1"/>
    <property type="molecule type" value="Genomic_DNA"/>
</dbReference>
<accession>R8B0V5</accession>
<dbReference type="RefSeq" id="WP_012138317.1">
    <property type="nucleotide sequence ID" value="NZ_KE007325.1"/>
</dbReference>
<dbReference type="Proteomes" id="UP000016540">
    <property type="component" value="Unassembled WGS sequence"/>
</dbReference>
<comment type="caution">
    <text evidence="2">The sequence shown here is derived from an EMBL/GenBank/DDBJ whole genome shotgun (WGS) entry which is preliminary data.</text>
</comment>
<reference evidence="2 3" key="1">
    <citation type="journal article" date="2013" name="Genome Announc.">
        <title>Draft Genome Sequence of the Moderately Halophilic Bacterium Marinobacter lipolyticus Strain SM19.</title>
        <authorList>
            <person name="Papke R.T."/>
            <person name="de la Haba R.R."/>
            <person name="Infante-Dominguez C."/>
            <person name="Perez D."/>
            <person name="Sanchez-Porro C."/>
            <person name="Lapierre P."/>
            <person name="Ventosa A."/>
        </authorList>
    </citation>
    <scope>NUCLEOTIDE SEQUENCE [LARGE SCALE GENOMIC DNA]</scope>
    <source>
        <strain evidence="2 3">SM19</strain>
    </source>
</reference>
<sequence length="148" mass="16216">MKRIASLMLLMVAFVSGCTPLIKQPIEFRTTTNVSFSIDSGQFDVVELQSSETLLWKDSELVGIITTVVTAPQSGTATKEVKQGFIENQRSSGAAIELSLPKGAYGFASSVRGFTTAFIAVAKYDEFWITISVRDDFFDELLSSISIR</sequence>
<dbReference type="AlphaFoldDB" id="R8B0V5"/>
<protein>
    <recommendedName>
        <fullName evidence="4">Lipoprotein</fullName>
    </recommendedName>
</protein>
<evidence type="ECO:0000256" key="1">
    <source>
        <dbReference type="SAM" id="SignalP"/>
    </source>
</evidence>
<evidence type="ECO:0000313" key="3">
    <source>
        <dbReference type="Proteomes" id="UP000016540"/>
    </source>
</evidence>
<feature type="chain" id="PRO_5004451696" description="Lipoprotein" evidence="1">
    <location>
        <begin position="18"/>
        <end position="148"/>
    </location>
</feature>
<keyword evidence="3" id="KW-1185">Reference proteome</keyword>
<dbReference type="OrthoDB" id="6368162at2"/>
<feature type="signal peptide" evidence="1">
    <location>
        <begin position="1"/>
        <end position="17"/>
    </location>
</feature>
<dbReference type="HOGENOM" id="CLU_1756665_0_0_6"/>
<dbReference type="PATRIC" id="fig|1318628.3.peg.2267"/>
<name>R8B0V5_9GAMM</name>